<dbReference type="PANTHER" id="PTHR42760">
    <property type="entry name" value="SHORT-CHAIN DEHYDROGENASES/REDUCTASES FAMILY MEMBER"/>
    <property type="match status" value="1"/>
</dbReference>
<reference evidence="3 4" key="1">
    <citation type="submission" date="2020-04" db="EMBL/GenBank/DDBJ databases">
        <authorList>
            <person name="Klaysubun C."/>
            <person name="Duangmal K."/>
            <person name="Lipun K."/>
        </authorList>
    </citation>
    <scope>NUCLEOTIDE SEQUENCE [LARGE SCALE GENOMIC DNA]</scope>
    <source>
        <strain evidence="3 4">JCM 11839</strain>
    </source>
</reference>
<evidence type="ECO:0000256" key="2">
    <source>
        <dbReference type="ARBA" id="ARBA00023002"/>
    </source>
</evidence>
<accession>A0ABX1R5P1</accession>
<dbReference type="EMBL" id="JAAXKY010000002">
    <property type="protein sequence ID" value="NMH75720.1"/>
    <property type="molecule type" value="Genomic_DNA"/>
</dbReference>
<keyword evidence="2" id="KW-0560">Oxidoreductase</keyword>
<dbReference type="InterPro" id="IPR002347">
    <property type="entry name" value="SDR_fam"/>
</dbReference>
<dbReference type="SUPFAM" id="SSF51735">
    <property type="entry name" value="NAD(P)-binding Rossmann-fold domains"/>
    <property type="match status" value="1"/>
</dbReference>
<gene>
    <name evidence="3" type="ORF">HF577_01160</name>
</gene>
<evidence type="ECO:0000313" key="4">
    <source>
        <dbReference type="Proteomes" id="UP001296706"/>
    </source>
</evidence>
<comment type="caution">
    <text evidence="3">The sequence shown here is derived from an EMBL/GenBank/DDBJ whole genome shotgun (WGS) entry which is preliminary data.</text>
</comment>
<dbReference type="Proteomes" id="UP001296706">
    <property type="component" value="Unassembled WGS sequence"/>
</dbReference>
<dbReference type="InterPro" id="IPR036291">
    <property type="entry name" value="NAD(P)-bd_dom_sf"/>
</dbReference>
<name>A0ABX1R5P1_9PSEU</name>
<dbReference type="Pfam" id="PF00106">
    <property type="entry name" value="adh_short"/>
    <property type="match status" value="1"/>
</dbReference>
<dbReference type="Gene3D" id="3.40.50.720">
    <property type="entry name" value="NAD(P)-binding Rossmann-like Domain"/>
    <property type="match status" value="2"/>
</dbReference>
<dbReference type="PANTHER" id="PTHR42760:SF133">
    <property type="entry name" value="3-OXOACYL-[ACYL-CARRIER-PROTEIN] REDUCTASE"/>
    <property type="match status" value="1"/>
</dbReference>
<evidence type="ECO:0000256" key="1">
    <source>
        <dbReference type="ARBA" id="ARBA00006484"/>
    </source>
</evidence>
<protein>
    <submittedName>
        <fullName evidence="3">SDR family oxidoreductase</fullName>
    </submittedName>
</protein>
<keyword evidence="4" id="KW-1185">Reference proteome</keyword>
<proteinExistence type="inferred from homology"/>
<sequence length="119" mass="12082">MSAGPPAQIDAAVEAAVSIFGGLDVLVNNAGTGIGVGEFIELTDHRWDLSWLINVMGPVAPSTGATIEDATRSVVESIPVRRLGTPDDVATAITWLVQPGSYVSGAVVPVTGAMVAGPN</sequence>
<comment type="similarity">
    <text evidence="1">Belongs to the short-chain dehydrogenases/reductases (SDR) family.</text>
</comment>
<evidence type="ECO:0000313" key="3">
    <source>
        <dbReference type="EMBL" id="NMH75720.1"/>
    </source>
</evidence>
<organism evidence="3 4">
    <name type="scientific">Pseudonocardia xinjiangensis</name>
    <dbReference type="NCBI Taxonomy" id="75289"/>
    <lineage>
        <taxon>Bacteria</taxon>
        <taxon>Bacillati</taxon>
        <taxon>Actinomycetota</taxon>
        <taxon>Actinomycetes</taxon>
        <taxon>Pseudonocardiales</taxon>
        <taxon>Pseudonocardiaceae</taxon>
        <taxon>Pseudonocardia</taxon>
    </lineage>
</organism>